<name>A0A395T569_9HYPO</name>
<gene>
    <name evidence="2" type="ORF">FLONG3_1964</name>
</gene>
<comment type="caution">
    <text evidence="2">The sequence shown here is derived from an EMBL/GenBank/DDBJ whole genome shotgun (WGS) entry which is preliminary data.</text>
</comment>
<reference evidence="2 3" key="1">
    <citation type="journal article" date="2018" name="PLoS Pathog.">
        <title>Evolution of structural diversity of trichothecenes, a family of toxins produced by plant pathogenic and entomopathogenic fungi.</title>
        <authorList>
            <person name="Proctor R.H."/>
            <person name="McCormick S.P."/>
            <person name="Kim H.S."/>
            <person name="Cardoza R.E."/>
            <person name="Stanley A.M."/>
            <person name="Lindo L."/>
            <person name="Kelly A."/>
            <person name="Brown D.W."/>
            <person name="Lee T."/>
            <person name="Vaughan M.M."/>
            <person name="Alexander N.J."/>
            <person name="Busman M."/>
            <person name="Gutierrez S."/>
        </authorList>
    </citation>
    <scope>NUCLEOTIDE SEQUENCE [LARGE SCALE GENOMIC DNA]</scope>
    <source>
        <strain evidence="2 3">NRRL 20695</strain>
    </source>
</reference>
<evidence type="ECO:0000313" key="3">
    <source>
        <dbReference type="Proteomes" id="UP000266234"/>
    </source>
</evidence>
<proteinExistence type="predicted"/>
<dbReference type="Proteomes" id="UP000266234">
    <property type="component" value="Unassembled WGS sequence"/>
</dbReference>
<sequence length="358" mass="40374">MQLKFKLQQTPNTQPPLTQKIQKPSSLAFVHVNDPTQSRDKATLRKVRRHVMKDIGRSRRSGATRDPTAKKPLHQFVQMPTYWGDVQVCINVKRLFWTMDMLCAEFVSVAVVNPAIRAMQKIDQTPDQPPSWTDIERYTESIGVLRKYLMTDNRVSRDAAVGTMICLAMFDMRVGNLTSWSMHLEGIQRILNPSGGVEAMESAGPLRQALFLADVLGSLKLDITPKFSLPDHYFRLQVARLPYTQRLIDSLEQMHLSDPTLIAIIHNSLYHASQLAVVLNEYWADNPTKADLVIPVCSLAHHILSLPRGTLNTDEHATVTTQVWALAELVRNVTISLISIVIAQTSGDIATMLRQRTF</sequence>
<protein>
    <submittedName>
        <fullName evidence="2">Uncharacterized protein</fullName>
    </submittedName>
</protein>
<feature type="region of interest" description="Disordered" evidence="1">
    <location>
        <begin position="52"/>
        <end position="71"/>
    </location>
</feature>
<dbReference type="EMBL" id="PXOG01000039">
    <property type="protein sequence ID" value="RGP79893.1"/>
    <property type="molecule type" value="Genomic_DNA"/>
</dbReference>
<dbReference type="PANTHER" id="PTHR37540:SF5">
    <property type="entry name" value="TRANSCRIPTION FACTOR DOMAIN-CONTAINING PROTEIN"/>
    <property type="match status" value="1"/>
</dbReference>
<dbReference type="STRING" id="694270.A0A395T569"/>
<accession>A0A395T569</accession>
<evidence type="ECO:0000313" key="2">
    <source>
        <dbReference type="EMBL" id="RGP79893.1"/>
    </source>
</evidence>
<dbReference type="OrthoDB" id="3469225at2759"/>
<dbReference type="PANTHER" id="PTHR37540">
    <property type="entry name" value="TRANSCRIPTION FACTOR (ACR-2), PUTATIVE-RELATED-RELATED"/>
    <property type="match status" value="1"/>
</dbReference>
<dbReference type="AlphaFoldDB" id="A0A395T569"/>
<organism evidence="2 3">
    <name type="scientific">Fusarium longipes</name>
    <dbReference type="NCBI Taxonomy" id="694270"/>
    <lineage>
        <taxon>Eukaryota</taxon>
        <taxon>Fungi</taxon>
        <taxon>Dikarya</taxon>
        <taxon>Ascomycota</taxon>
        <taxon>Pezizomycotina</taxon>
        <taxon>Sordariomycetes</taxon>
        <taxon>Hypocreomycetidae</taxon>
        <taxon>Hypocreales</taxon>
        <taxon>Nectriaceae</taxon>
        <taxon>Fusarium</taxon>
    </lineage>
</organism>
<keyword evidence="3" id="KW-1185">Reference proteome</keyword>
<evidence type="ECO:0000256" key="1">
    <source>
        <dbReference type="SAM" id="MobiDB-lite"/>
    </source>
</evidence>